<proteinExistence type="predicted"/>
<gene>
    <name evidence="3" type="ORF">SAMN05661099_1155</name>
</gene>
<feature type="domain" description="Thiopeptide-type bacteriocin biosynthesis" evidence="2">
    <location>
        <begin position="669"/>
        <end position="914"/>
    </location>
</feature>
<dbReference type="RefSeq" id="WP_079701664.1">
    <property type="nucleotide sequence ID" value="NZ_FUYR01000001.1"/>
</dbReference>
<dbReference type="OrthoDB" id="1273722at2"/>
<dbReference type="Pfam" id="PF14028">
    <property type="entry name" value="Lant_dehydr_C"/>
    <property type="match status" value="1"/>
</dbReference>
<evidence type="ECO:0000313" key="3">
    <source>
        <dbReference type="EMBL" id="SKB40256.1"/>
    </source>
</evidence>
<organism evidence="3 4">
    <name type="scientific">Daejeonella lutea</name>
    <dbReference type="NCBI Taxonomy" id="572036"/>
    <lineage>
        <taxon>Bacteria</taxon>
        <taxon>Pseudomonadati</taxon>
        <taxon>Bacteroidota</taxon>
        <taxon>Sphingobacteriia</taxon>
        <taxon>Sphingobacteriales</taxon>
        <taxon>Sphingobacteriaceae</taxon>
        <taxon>Daejeonella</taxon>
    </lineage>
</organism>
<dbReference type="InterPro" id="IPR023809">
    <property type="entry name" value="Thiopep_bacteriocin_synth_dom"/>
</dbReference>
<sequence>MMNYDLHPRIILRVPRFPVNRAGAGMDEMLKDPVFREALYLASDSLYKELEKNDFELNACSKKVRHSLAKYQKRMCYRPTPFGTFAGVALVPIVGESGIIVKTDSFRALVKEKHKTSDISQCSSYRVNPFLYPYGEDFRVLTKTENGSQSTFSISEVFGSGLIGKLISKHGSFSNKYLENLIREHGINNAELNEFADQLKNLQIILPAHKSLQEYPVLLAAKPRKAPGSKYDSYCTVRVDGSLPTGIERKIRQGIHCLEKISIRHESAALTQFKTRFEKLFDRRTVPLLQALDPELGIDYDGLTGNSSAERQAGAAGIPWSPLHELLLSKWTSHKGSIPELEISDSDLAGLKTSERVYPPGMAVMFSSLGDKLHVKAAGGASSLNMIGRFTALDSVILDVAKELASVEINHNPEVVFAEILHVDGPDVASVNTRATVYQYQIPFFEAPDVQDEFVLDLGDLYVSLVNNRLILRSARLNKQVIPRYSNAYNFHRSTLPVFRFLCDLQHEGLDSNLNFSMAGLFPGLAFYPRVVYKDVILEAASWRMNAKELFPAAGEYPTTQFSAFNEFASRINLPEEFYYEVHDHLLHINRSLGEDVALLLQTIPVAGKVILREYFKSQETMVKDEQDNGYTHECIAFLTNREISYPNLVGREILMHESKSKLLPFDEWLYLKIYLHPAGYPDLLLNFIQPFIKENLDSGNIVSWFFISYYDDDFHLRLRVKQVNIRYAILLERYQELESKLRLLPNIRKIELSTYFKETERYAPIGIEKAERIFEMSSEIVLSELSDAGPGSEEKLIFSAVNHLLILFNALNFSLSDLHELCEGVTGNLGKSKRIDFDTQFRSYRRELLQHVGRHVGTSLEKQYLEYVRIAVMALPSWTKPQMIIDINHMHLNRLFLHDQRDNEVRSYYFAAKIARALASQSVFDRE</sequence>
<evidence type="ECO:0000259" key="2">
    <source>
        <dbReference type="Pfam" id="PF14028"/>
    </source>
</evidence>
<dbReference type="AlphaFoldDB" id="A0A1T5AZ71"/>
<feature type="domain" description="Lantibiotic dehydratase N-terminal" evidence="1">
    <location>
        <begin position="31"/>
        <end position="97"/>
    </location>
</feature>
<reference evidence="4" key="1">
    <citation type="submission" date="2017-02" db="EMBL/GenBank/DDBJ databases">
        <authorList>
            <person name="Varghese N."/>
            <person name="Submissions S."/>
        </authorList>
    </citation>
    <scope>NUCLEOTIDE SEQUENCE [LARGE SCALE GENOMIC DNA]</scope>
    <source>
        <strain evidence="4">DSM 22385</strain>
    </source>
</reference>
<feature type="domain" description="Lantibiotic dehydratase N-terminal" evidence="1">
    <location>
        <begin position="223"/>
        <end position="600"/>
    </location>
</feature>
<keyword evidence="4" id="KW-1185">Reference proteome</keyword>
<dbReference type="Pfam" id="PF04738">
    <property type="entry name" value="Lant_dehydr_N"/>
    <property type="match status" value="2"/>
</dbReference>
<evidence type="ECO:0000313" key="4">
    <source>
        <dbReference type="Proteomes" id="UP000189981"/>
    </source>
</evidence>
<dbReference type="STRING" id="572036.SAMN05661099_1155"/>
<dbReference type="Proteomes" id="UP000189981">
    <property type="component" value="Unassembled WGS sequence"/>
</dbReference>
<evidence type="ECO:0000259" key="1">
    <source>
        <dbReference type="Pfam" id="PF04738"/>
    </source>
</evidence>
<dbReference type="InterPro" id="IPR006827">
    <property type="entry name" value="Lant_deHydtase_N"/>
</dbReference>
<dbReference type="NCBIfam" id="TIGR03891">
    <property type="entry name" value="thiopep_ocin"/>
    <property type="match status" value="1"/>
</dbReference>
<dbReference type="EMBL" id="FUYR01000001">
    <property type="protein sequence ID" value="SKB40256.1"/>
    <property type="molecule type" value="Genomic_DNA"/>
</dbReference>
<protein>
    <submittedName>
        <fullName evidence="3">Thiopeptide-type bacteriocin biosynthesis domain-containing protein</fullName>
    </submittedName>
</protein>
<accession>A0A1T5AZ71</accession>
<name>A0A1T5AZ71_9SPHI</name>